<feature type="domain" description="Exonuclease" evidence="4">
    <location>
        <begin position="115"/>
        <end position="284"/>
    </location>
</feature>
<dbReference type="CDD" id="cd06127">
    <property type="entry name" value="DEDDh"/>
    <property type="match status" value="1"/>
</dbReference>
<evidence type="ECO:0000256" key="3">
    <source>
        <dbReference type="ARBA" id="ARBA00022839"/>
    </source>
</evidence>
<dbReference type="PANTHER" id="PTHR30231:SF4">
    <property type="entry name" value="PROTEIN NEN2"/>
    <property type="match status" value="1"/>
</dbReference>
<dbReference type="SMART" id="SM00479">
    <property type="entry name" value="EXOIII"/>
    <property type="match status" value="1"/>
</dbReference>
<dbReference type="Pfam" id="PF00929">
    <property type="entry name" value="RNase_T"/>
    <property type="match status" value="1"/>
</dbReference>
<accession>A0A0H2RG75</accession>
<dbReference type="GO" id="GO:0008408">
    <property type="term" value="F:3'-5' exonuclease activity"/>
    <property type="evidence" value="ECO:0007669"/>
    <property type="project" value="TreeGrafter"/>
</dbReference>
<keyword evidence="2" id="KW-0378">Hydrolase</keyword>
<dbReference type="AlphaFoldDB" id="A0A0H2RG75"/>
<dbReference type="EMBL" id="KQ086904">
    <property type="protein sequence ID" value="KLO03896.1"/>
    <property type="molecule type" value="Genomic_DNA"/>
</dbReference>
<keyword evidence="1" id="KW-0540">Nuclease</keyword>
<evidence type="ECO:0000313" key="6">
    <source>
        <dbReference type="Proteomes" id="UP000053477"/>
    </source>
</evidence>
<name>A0A0H2RG75_9AGAM</name>
<dbReference type="InterPro" id="IPR013520">
    <property type="entry name" value="Ribonucl_H"/>
</dbReference>
<dbReference type="Gene3D" id="3.30.420.10">
    <property type="entry name" value="Ribonuclease H-like superfamily/Ribonuclease H"/>
    <property type="match status" value="1"/>
</dbReference>
<dbReference type="InterPro" id="IPR012337">
    <property type="entry name" value="RNaseH-like_sf"/>
</dbReference>
<dbReference type="STRING" id="27342.A0A0H2RG75"/>
<dbReference type="PANTHER" id="PTHR30231">
    <property type="entry name" value="DNA POLYMERASE III SUBUNIT EPSILON"/>
    <property type="match status" value="1"/>
</dbReference>
<dbReference type="InterPro" id="IPR036397">
    <property type="entry name" value="RNaseH_sf"/>
</dbReference>
<proteinExistence type="predicted"/>
<evidence type="ECO:0000256" key="1">
    <source>
        <dbReference type="ARBA" id="ARBA00022722"/>
    </source>
</evidence>
<dbReference type="Proteomes" id="UP000053477">
    <property type="component" value="Unassembled WGS sequence"/>
</dbReference>
<reference evidence="5 6" key="1">
    <citation type="submission" date="2015-04" db="EMBL/GenBank/DDBJ databases">
        <title>Complete genome sequence of Schizopora paradoxa KUC8140, a cosmopolitan wood degrader in East Asia.</title>
        <authorList>
            <consortium name="DOE Joint Genome Institute"/>
            <person name="Min B."/>
            <person name="Park H."/>
            <person name="Jang Y."/>
            <person name="Kim J.-J."/>
            <person name="Kim K.H."/>
            <person name="Pangilinan J."/>
            <person name="Lipzen A."/>
            <person name="Riley R."/>
            <person name="Grigoriev I.V."/>
            <person name="Spatafora J.W."/>
            <person name="Choi I.-G."/>
        </authorList>
    </citation>
    <scope>NUCLEOTIDE SEQUENCE [LARGE SCALE GENOMIC DNA]</scope>
    <source>
        <strain evidence="5 6">KUC8140</strain>
    </source>
</reference>
<dbReference type="InParanoid" id="A0A0H2RG75"/>
<evidence type="ECO:0000313" key="5">
    <source>
        <dbReference type="EMBL" id="KLO03896.1"/>
    </source>
</evidence>
<dbReference type="GO" id="GO:0003676">
    <property type="term" value="F:nucleic acid binding"/>
    <property type="evidence" value="ECO:0007669"/>
    <property type="project" value="InterPro"/>
</dbReference>
<dbReference type="SUPFAM" id="SSF53098">
    <property type="entry name" value="Ribonuclease H-like"/>
    <property type="match status" value="1"/>
</dbReference>
<organism evidence="5 6">
    <name type="scientific">Schizopora paradoxa</name>
    <dbReference type="NCBI Taxonomy" id="27342"/>
    <lineage>
        <taxon>Eukaryota</taxon>
        <taxon>Fungi</taxon>
        <taxon>Dikarya</taxon>
        <taxon>Basidiomycota</taxon>
        <taxon>Agaricomycotina</taxon>
        <taxon>Agaricomycetes</taxon>
        <taxon>Hymenochaetales</taxon>
        <taxon>Schizoporaceae</taxon>
        <taxon>Schizopora</taxon>
    </lineage>
</organism>
<evidence type="ECO:0000259" key="4">
    <source>
        <dbReference type="SMART" id="SM00479"/>
    </source>
</evidence>
<sequence>MLSQDTLSLWLIQTLNNAIHKRINDISKRIMNHSFDSHEDREDMEHYIQNVISTELSGGLILTMTADKGELAERVFDNLTVKKRLPPSIPPSPPSMDEDLSHAFMYMYNLEHLGRISFLDLETTDLPNNNGRIIEIGIIQHDFQTKRTITYQQYINPGPDAKMNGKAFAVHNISLSKLKDYDILPLYWDEICNLVEDSYIVGFNIHKCDLPLLINERKRYGINRTFKYIAAIDIAQYYWKNYPKTLGGCYKHLVYRDMEKAHTAIGDSKACCEILSKMADHNVFPCTKEKFKKWIASEENNATYGCKIVQPCTLKH</sequence>
<evidence type="ECO:0000256" key="2">
    <source>
        <dbReference type="ARBA" id="ARBA00022801"/>
    </source>
</evidence>
<keyword evidence="6" id="KW-1185">Reference proteome</keyword>
<keyword evidence="3" id="KW-0269">Exonuclease</keyword>
<gene>
    <name evidence="5" type="ORF">SCHPADRAFT_897463</name>
</gene>
<protein>
    <submittedName>
        <fullName evidence="5">Ribonuclease H-like protein</fullName>
    </submittedName>
</protein>